<feature type="compositionally biased region" description="Basic and acidic residues" evidence="1">
    <location>
        <begin position="52"/>
        <end position="72"/>
    </location>
</feature>
<dbReference type="EMBL" id="JANPWB010000011">
    <property type="protein sequence ID" value="KAJ1125611.1"/>
    <property type="molecule type" value="Genomic_DNA"/>
</dbReference>
<dbReference type="Proteomes" id="UP001066276">
    <property type="component" value="Chromosome 7"/>
</dbReference>
<name>A0AAV7PBK8_PLEWA</name>
<dbReference type="AlphaFoldDB" id="A0AAV7PBK8"/>
<gene>
    <name evidence="2" type="ORF">NDU88_004036</name>
</gene>
<protein>
    <submittedName>
        <fullName evidence="2">Uncharacterized protein</fullName>
    </submittedName>
</protein>
<keyword evidence="3" id="KW-1185">Reference proteome</keyword>
<evidence type="ECO:0000256" key="1">
    <source>
        <dbReference type="SAM" id="MobiDB-lite"/>
    </source>
</evidence>
<sequence>MRSRPRRPGAFHTGPAQSGPWSPLQPGATALSVQFPVRACRPSRGRHFVPRIGRDGTRPYRNEKQAEKVAYH</sequence>
<accession>A0AAV7PBK8</accession>
<evidence type="ECO:0000313" key="3">
    <source>
        <dbReference type="Proteomes" id="UP001066276"/>
    </source>
</evidence>
<feature type="region of interest" description="Disordered" evidence="1">
    <location>
        <begin position="1"/>
        <end position="27"/>
    </location>
</feature>
<reference evidence="2" key="1">
    <citation type="journal article" date="2022" name="bioRxiv">
        <title>Sequencing and chromosome-scale assembly of the giantPleurodeles waltlgenome.</title>
        <authorList>
            <person name="Brown T."/>
            <person name="Elewa A."/>
            <person name="Iarovenko S."/>
            <person name="Subramanian E."/>
            <person name="Araus A.J."/>
            <person name="Petzold A."/>
            <person name="Susuki M."/>
            <person name="Suzuki K.-i.T."/>
            <person name="Hayashi T."/>
            <person name="Toyoda A."/>
            <person name="Oliveira C."/>
            <person name="Osipova E."/>
            <person name="Leigh N.D."/>
            <person name="Simon A."/>
            <person name="Yun M.H."/>
        </authorList>
    </citation>
    <scope>NUCLEOTIDE SEQUENCE</scope>
    <source>
        <strain evidence="2">20211129_DDA</strain>
        <tissue evidence="2">Liver</tissue>
    </source>
</reference>
<evidence type="ECO:0000313" key="2">
    <source>
        <dbReference type="EMBL" id="KAJ1125611.1"/>
    </source>
</evidence>
<comment type="caution">
    <text evidence="2">The sequence shown here is derived from an EMBL/GenBank/DDBJ whole genome shotgun (WGS) entry which is preliminary data.</text>
</comment>
<proteinExistence type="predicted"/>
<feature type="region of interest" description="Disordered" evidence="1">
    <location>
        <begin position="46"/>
        <end position="72"/>
    </location>
</feature>
<organism evidence="2 3">
    <name type="scientific">Pleurodeles waltl</name>
    <name type="common">Iberian ribbed newt</name>
    <dbReference type="NCBI Taxonomy" id="8319"/>
    <lineage>
        <taxon>Eukaryota</taxon>
        <taxon>Metazoa</taxon>
        <taxon>Chordata</taxon>
        <taxon>Craniata</taxon>
        <taxon>Vertebrata</taxon>
        <taxon>Euteleostomi</taxon>
        <taxon>Amphibia</taxon>
        <taxon>Batrachia</taxon>
        <taxon>Caudata</taxon>
        <taxon>Salamandroidea</taxon>
        <taxon>Salamandridae</taxon>
        <taxon>Pleurodelinae</taxon>
        <taxon>Pleurodeles</taxon>
    </lineage>
</organism>